<reference evidence="2" key="1">
    <citation type="journal article" date="2020" name="Nature">
        <title>Giant virus diversity and host interactions through global metagenomics.</title>
        <authorList>
            <person name="Schulz F."/>
            <person name="Roux S."/>
            <person name="Paez-Espino D."/>
            <person name="Jungbluth S."/>
            <person name="Walsh D.A."/>
            <person name="Denef V.J."/>
            <person name="McMahon K.D."/>
            <person name="Konstantinidis K.T."/>
            <person name="Eloe-Fadrosh E.A."/>
            <person name="Kyrpides N.C."/>
            <person name="Woyke T."/>
        </authorList>
    </citation>
    <scope>NUCLEOTIDE SEQUENCE</scope>
    <source>
        <strain evidence="2">GVMAG-M-3300023174-104</strain>
    </source>
</reference>
<keyword evidence="1" id="KW-1133">Transmembrane helix</keyword>
<dbReference type="EMBL" id="MN739518">
    <property type="protein sequence ID" value="QHT10116.1"/>
    <property type="molecule type" value="Genomic_DNA"/>
</dbReference>
<organism evidence="2">
    <name type="scientific">viral metagenome</name>
    <dbReference type="NCBI Taxonomy" id="1070528"/>
    <lineage>
        <taxon>unclassified sequences</taxon>
        <taxon>metagenomes</taxon>
        <taxon>organismal metagenomes</taxon>
    </lineage>
</organism>
<sequence>MVDKSTTKSLCHQKEWIQTLCRMVGYLLAISFQRYPISFWLVISYYFHVLVSFTQENDEKGKKITSYKIFHLSNWFLSCERARQSTILWGICTRFLSVFHIFYPIHLSNITCYTLFYNVIIAWIHSIPLYLIGGYILSTFIGYIFNMLSDILFVFEVYDWCYYTTIAFHMWIGVGSFVETLVMTSKDRVTPFFIQKIEEFSPSLDNWTRYLSLSFGLFYVGYHLHYSKRFEEISETNSRKEGL</sequence>
<proteinExistence type="predicted"/>
<name>A0A6C0CZ68_9ZZZZ</name>
<keyword evidence="1" id="KW-0812">Transmembrane</keyword>
<evidence type="ECO:0000256" key="1">
    <source>
        <dbReference type="SAM" id="Phobius"/>
    </source>
</evidence>
<keyword evidence="1" id="KW-0472">Membrane</keyword>
<evidence type="ECO:0000313" key="2">
    <source>
        <dbReference type="EMBL" id="QHT10116.1"/>
    </source>
</evidence>
<feature type="transmembrane region" description="Helical" evidence="1">
    <location>
        <begin position="157"/>
        <end position="178"/>
    </location>
</feature>
<protein>
    <submittedName>
        <fullName evidence="2">Uncharacterized protein</fullName>
    </submittedName>
</protein>
<accession>A0A6C0CZ68</accession>
<feature type="transmembrane region" description="Helical" evidence="1">
    <location>
        <begin position="115"/>
        <end position="145"/>
    </location>
</feature>
<dbReference type="AlphaFoldDB" id="A0A6C0CZ68"/>